<dbReference type="OrthoDB" id="9775794at2"/>
<comment type="similarity">
    <text evidence="3 9">Belongs to the enoyl-CoA hydratase/isomerase family.</text>
</comment>
<comment type="subcellular location">
    <subcellularLocation>
        <location evidence="1">Peroxisome</location>
    </subcellularLocation>
</comment>
<organism evidence="10 11">
    <name type="scientific">Dyadobacter luteus</name>
    <dbReference type="NCBI Taxonomy" id="2259619"/>
    <lineage>
        <taxon>Bacteria</taxon>
        <taxon>Pseudomonadati</taxon>
        <taxon>Bacteroidota</taxon>
        <taxon>Cytophagia</taxon>
        <taxon>Cytophagales</taxon>
        <taxon>Spirosomataceae</taxon>
        <taxon>Dyadobacter</taxon>
    </lineage>
</organism>
<name>A0A3D8Y575_9BACT</name>
<dbReference type="GO" id="GO:0006635">
    <property type="term" value="P:fatty acid beta-oxidation"/>
    <property type="evidence" value="ECO:0007669"/>
    <property type="project" value="UniProtKB-UniPathway"/>
</dbReference>
<dbReference type="FunFam" id="1.10.12.10:FF:000004">
    <property type="entry name" value="Delta3,5-delta2,4-dienoyl-CoA isomerase"/>
    <property type="match status" value="1"/>
</dbReference>
<evidence type="ECO:0000256" key="1">
    <source>
        <dbReference type="ARBA" id="ARBA00004275"/>
    </source>
</evidence>
<keyword evidence="7" id="KW-0576">Peroxisome</keyword>
<gene>
    <name evidence="10" type="ORF">DSL64_23535</name>
</gene>
<dbReference type="InterPro" id="IPR014748">
    <property type="entry name" value="Enoyl-CoA_hydra_C"/>
</dbReference>
<evidence type="ECO:0000256" key="7">
    <source>
        <dbReference type="ARBA" id="ARBA00023140"/>
    </source>
</evidence>
<protein>
    <submittedName>
        <fullName evidence="10">Crotonase/enoyl-CoA hydratase family protein</fullName>
    </submittedName>
</protein>
<dbReference type="GO" id="GO:0016853">
    <property type="term" value="F:isomerase activity"/>
    <property type="evidence" value="ECO:0007669"/>
    <property type="project" value="UniProtKB-KW"/>
</dbReference>
<dbReference type="FunFam" id="3.90.226.10:FF:000024">
    <property type="entry name" value="Delta3,5-delta2,4-dienoyl-CoA isomerase"/>
    <property type="match status" value="1"/>
</dbReference>
<keyword evidence="6" id="KW-0443">Lipid metabolism</keyword>
<accession>A0A3D8Y575</accession>
<comment type="caution">
    <text evidence="10">The sequence shown here is derived from an EMBL/GenBank/DDBJ whole genome shotgun (WGS) entry which is preliminary data.</text>
</comment>
<dbReference type="SUPFAM" id="SSF52096">
    <property type="entry name" value="ClpP/crotonase"/>
    <property type="match status" value="1"/>
</dbReference>
<dbReference type="Gene3D" id="1.10.12.10">
    <property type="entry name" value="Lyase 2-enoyl-coa Hydratase, Chain A, domain 2"/>
    <property type="match status" value="1"/>
</dbReference>
<evidence type="ECO:0000256" key="4">
    <source>
        <dbReference type="ARBA" id="ARBA00022832"/>
    </source>
</evidence>
<keyword evidence="4" id="KW-0276">Fatty acid metabolism</keyword>
<keyword evidence="5" id="KW-0007">Acetylation</keyword>
<evidence type="ECO:0000313" key="10">
    <source>
        <dbReference type="EMBL" id="REA57552.1"/>
    </source>
</evidence>
<sequence>MKYAYKTLRVNTETPYIASISFNRPEKANALHMEAWEELKEIFINLSEDDAIRVVILSGEGKHFCSGIDLSLLQELTQSSSIQGGHQNELLRKKIVALQTAVTSIENCNKPVIAAISGGCIGAGLDIATACDMRYASEDAYFSIREIDMGMVADLGTLQRLPKIISEGLVRELAYTGRNVPAEEAEKTGLVNKVYSDKDELTTAVHSIAKAIAEKSPLAIRGTKHILNYSRDHSVADGLNYVATWNAATLLSADLKEIFVSKQKGRSPKFNS</sequence>
<dbReference type="Gene3D" id="3.90.226.10">
    <property type="entry name" value="2-enoyl-CoA Hydratase, Chain A, domain 1"/>
    <property type="match status" value="1"/>
</dbReference>
<keyword evidence="11" id="KW-1185">Reference proteome</keyword>
<evidence type="ECO:0000313" key="11">
    <source>
        <dbReference type="Proteomes" id="UP000256373"/>
    </source>
</evidence>
<evidence type="ECO:0000256" key="6">
    <source>
        <dbReference type="ARBA" id="ARBA00023098"/>
    </source>
</evidence>
<dbReference type="PANTHER" id="PTHR43149">
    <property type="entry name" value="ENOYL-COA HYDRATASE"/>
    <property type="match status" value="1"/>
</dbReference>
<keyword evidence="8" id="KW-0413">Isomerase</keyword>
<dbReference type="InterPro" id="IPR018376">
    <property type="entry name" value="Enoyl-CoA_hyd/isom_CS"/>
</dbReference>
<evidence type="ECO:0000256" key="3">
    <source>
        <dbReference type="ARBA" id="ARBA00005254"/>
    </source>
</evidence>
<dbReference type="AlphaFoldDB" id="A0A3D8Y575"/>
<evidence type="ECO:0000256" key="8">
    <source>
        <dbReference type="ARBA" id="ARBA00023235"/>
    </source>
</evidence>
<evidence type="ECO:0000256" key="9">
    <source>
        <dbReference type="RuleBase" id="RU003707"/>
    </source>
</evidence>
<dbReference type="InterPro" id="IPR001753">
    <property type="entry name" value="Enoyl-CoA_hydra/iso"/>
</dbReference>
<evidence type="ECO:0000256" key="2">
    <source>
        <dbReference type="ARBA" id="ARBA00005005"/>
    </source>
</evidence>
<reference evidence="10 11" key="1">
    <citation type="submission" date="2018-07" db="EMBL/GenBank/DDBJ databases">
        <title>Dyadobacter roseus sp. nov., isolated from rose rhizosphere soil.</title>
        <authorList>
            <person name="Chen L."/>
        </authorList>
    </citation>
    <scope>NUCLEOTIDE SEQUENCE [LARGE SCALE GENOMIC DNA]</scope>
    <source>
        <strain evidence="10 11">RS19</strain>
    </source>
</reference>
<dbReference type="Proteomes" id="UP000256373">
    <property type="component" value="Unassembled WGS sequence"/>
</dbReference>
<dbReference type="RefSeq" id="WP_115833452.1">
    <property type="nucleotide sequence ID" value="NZ_QNUL01000027.1"/>
</dbReference>
<dbReference type="CDD" id="cd06558">
    <property type="entry name" value="crotonase-like"/>
    <property type="match status" value="1"/>
</dbReference>
<dbReference type="InterPro" id="IPR045002">
    <property type="entry name" value="Ech1-like"/>
</dbReference>
<dbReference type="GO" id="GO:0005737">
    <property type="term" value="C:cytoplasm"/>
    <property type="evidence" value="ECO:0007669"/>
    <property type="project" value="UniProtKB-ARBA"/>
</dbReference>
<dbReference type="PROSITE" id="PS00166">
    <property type="entry name" value="ENOYL_COA_HYDRATASE"/>
    <property type="match status" value="1"/>
</dbReference>
<comment type="pathway">
    <text evidence="2">Lipid metabolism; fatty acid beta-oxidation.</text>
</comment>
<dbReference type="InterPro" id="IPR029045">
    <property type="entry name" value="ClpP/crotonase-like_dom_sf"/>
</dbReference>
<dbReference type="UniPathway" id="UPA00659"/>
<dbReference type="Pfam" id="PF00378">
    <property type="entry name" value="ECH_1"/>
    <property type="match status" value="1"/>
</dbReference>
<dbReference type="NCBIfam" id="NF004794">
    <property type="entry name" value="PRK06142.1"/>
    <property type="match status" value="1"/>
</dbReference>
<evidence type="ECO:0000256" key="5">
    <source>
        <dbReference type="ARBA" id="ARBA00022990"/>
    </source>
</evidence>
<dbReference type="EMBL" id="QNUL01000027">
    <property type="protein sequence ID" value="REA57552.1"/>
    <property type="molecule type" value="Genomic_DNA"/>
</dbReference>
<proteinExistence type="inferred from homology"/>